<name>A0ABD3X794_SINWO</name>
<dbReference type="InterPro" id="IPR000436">
    <property type="entry name" value="Sushi_SCR_CCP_dom"/>
</dbReference>
<accession>A0ABD3X794</accession>
<feature type="compositionally biased region" description="Basic and acidic residues" evidence="3">
    <location>
        <begin position="217"/>
        <end position="230"/>
    </location>
</feature>
<sequence length="295" mass="34527">MNVNDNKSLWIFTFQHHMFPINRYGLHHMSFQEFVLIPDIFFTADHMVPQLSFCHKLRIFYILFLLELSASIRQGEKGRYLYKDDLGIEKYCHYCPPIAMYNTENNVLYQEQRCFTNNYPFQEKCDQEEIDRKLFPVCRSGTLPTCPLLKMSDGGHWNCTSSFAHNKTSNGYHIPVYTLCRLTCDPGFRLTGNANIYCTESRHWDLDPNTVACHKSNLGDEPDRNGRLSDETEASEPLHIGKATGRQKHKGHRKVDRSLHKKLSQILRLEKKLVNLKIDMLNKDKRQSIQNILLR</sequence>
<evidence type="ECO:0000256" key="3">
    <source>
        <dbReference type="SAM" id="MobiDB-lite"/>
    </source>
</evidence>
<reference evidence="5 6" key="1">
    <citation type="submission" date="2024-11" db="EMBL/GenBank/DDBJ databases">
        <title>Chromosome-level genome assembly of the freshwater bivalve Anodonta woodiana.</title>
        <authorList>
            <person name="Chen X."/>
        </authorList>
    </citation>
    <scope>NUCLEOTIDE SEQUENCE [LARGE SCALE GENOMIC DNA]</scope>
    <source>
        <strain evidence="5">MN2024</strain>
        <tissue evidence="5">Gills</tissue>
    </source>
</reference>
<comment type="caution">
    <text evidence="5">The sequence shown here is derived from an EMBL/GenBank/DDBJ whole genome shotgun (WGS) entry which is preliminary data.</text>
</comment>
<dbReference type="AlphaFoldDB" id="A0ABD3X794"/>
<keyword evidence="6" id="KW-1185">Reference proteome</keyword>
<dbReference type="PROSITE" id="PS50923">
    <property type="entry name" value="SUSHI"/>
    <property type="match status" value="1"/>
</dbReference>
<gene>
    <name evidence="5" type="ORF">ACJMK2_032928</name>
</gene>
<keyword evidence="2" id="KW-0768">Sushi</keyword>
<dbReference type="InterPro" id="IPR035976">
    <property type="entry name" value="Sushi/SCR/CCP_sf"/>
</dbReference>
<feature type="region of interest" description="Disordered" evidence="3">
    <location>
        <begin position="217"/>
        <end position="257"/>
    </location>
</feature>
<evidence type="ECO:0000313" key="5">
    <source>
        <dbReference type="EMBL" id="KAL3880708.1"/>
    </source>
</evidence>
<dbReference type="EMBL" id="JBJQND010000004">
    <property type="protein sequence ID" value="KAL3880708.1"/>
    <property type="molecule type" value="Genomic_DNA"/>
</dbReference>
<evidence type="ECO:0000259" key="4">
    <source>
        <dbReference type="PROSITE" id="PS50923"/>
    </source>
</evidence>
<protein>
    <recommendedName>
        <fullName evidence="4">Sushi domain-containing protein</fullName>
    </recommendedName>
</protein>
<keyword evidence="1" id="KW-1015">Disulfide bond</keyword>
<evidence type="ECO:0000256" key="2">
    <source>
        <dbReference type="PROSITE-ProRule" id="PRU00302"/>
    </source>
</evidence>
<dbReference type="Gene3D" id="2.10.70.10">
    <property type="entry name" value="Complement Module, domain 1"/>
    <property type="match status" value="1"/>
</dbReference>
<dbReference type="Proteomes" id="UP001634394">
    <property type="component" value="Unassembled WGS sequence"/>
</dbReference>
<comment type="caution">
    <text evidence="2">Lacks conserved residue(s) required for the propagation of feature annotation.</text>
</comment>
<evidence type="ECO:0000313" key="6">
    <source>
        <dbReference type="Proteomes" id="UP001634394"/>
    </source>
</evidence>
<dbReference type="SMART" id="SM00032">
    <property type="entry name" value="CCP"/>
    <property type="match status" value="1"/>
</dbReference>
<evidence type="ECO:0000256" key="1">
    <source>
        <dbReference type="ARBA" id="ARBA00023157"/>
    </source>
</evidence>
<dbReference type="CDD" id="cd00033">
    <property type="entry name" value="CCP"/>
    <property type="match status" value="1"/>
</dbReference>
<dbReference type="Pfam" id="PF00084">
    <property type="entry name" value="Sushi"/>
    <property type="match status" value="1"/>
</dbReference>
<feature type="domain" description="Sushi" evidence="4">
    <location>
        <begin position="157"/>
        <end position="215"/>
    </location>
</feature>
<dbReference type="SUPFAM" id="SSF57535">
    <property type="entry name" value="Complement control module/SCR domain"/>
    <property type="match status" value="1"/>
</dbReference>
<proteinExistence type="predicted"/>
<feature type="compositionally biased region" description="Basic residues" evidence="3">
    <location>
        <begin position="245"/>
        <end position="257"/>
    </location>
</feature>
<organism evidence="5 6">
    <name type="scientific">Sinanodonta woodiana</name>
    <name type="common">Chinese pond mussel</name>
    <name type="synonym">Anodonta woodiana</name>
    <dbReference type="NCBI Taxonomy" id="1069815"/>
    <lineage>
        <taxon>Eukaryota</taxon>
        <taxon>Metazoa</taxon>
        <taxon>Spiralia</taxon>
        <taxon>Lophotrochozoa</taxon>
        <taxon>Mollusca</taxon>
        <taxon>Bivalvia</taxon>
        <taxon>Autobranchia</taxon>
        <taxon>Heteroconchia</taxon>
        <taxon>Palaeoheterodonta</taxon>
        <taxon>Unionida</taxon>
        <taxon>Unionoidea</taxon>
        <taxon>Unionidae</taxon>
        <taxon>Unioninae</taxon>
        <taxon>Sinanodonta</taxon>
    </lineage>
</organism>